<keyword evidence="1" id="KW-0812">Transmembrane</keyword>
<keyword evidence="1" id="KW-0472">Membrane</keyword>
<keyword evidence="3" id="KW-1185">Reference proteome</keyword>
<dbReference type="AlphaFoldDB" id="A0A1A9Z7R1"/>
<dbReference type="Proteomes" id="UP000092445">
    <property type="component" value="Unassembled WGS sequence"/>
</dbReference>
<reference evidence="2" key="2">
    <citation type="submission" date="2020-05" db="UniProtKB">
        <authorList>
            <consortium name="EnsemblMetazoa"/>
        </authorList>
    </citation>
    <scope>IDENTIFICATION</scope>
    <source>
        <strain evidence="2">IAEA</strain>
    </source>
</reference>
<reference evidence="3" key="1">
    <citation type="submission" date="2014-03" db="EMBL/GenBank/DDBJ databases">
        <authorList>
            <person name="Aksoy S."/>
            <person name="Warren W."/>
            <person name="Wilson R.K."/>
        </authorList>
    </citation>
    <scope>NUCLEOTIDE SEQUENCE [LARGE SCALE GENOMIC DNA]</scope>
    <source>
        <strain evidence="3">IAEA</strain>
    </source>
</reference>
<feature type="transmembrane region" description="Helical" evidence="1">
    <location>
        <begin position="28"/>
        <end position="51"/>
    </location>
</feature>
<name>A0A1A9Z7R1_GLOPL</name>
<dbReference type="VEuPathDB" id="VectorBase:GPAI006360"/>
<protein>
    <submittedName>
        <fullName evidence="2">Uncharacterized protein</fullName>
    </submittedName>
</protein>
<evidence type="ECO:0000256" key="1">
    <source>
        <dbReference type="SAM" id="Phobius"/>
    </source>
</evidence>
<sequence length="156" mass="17593">MYDEGTVGVLPLMFYGFVDNYGIQRCGLSTAVVVVVVVVVVVIAVMTYGYCRQTYQLVKLIADVCEILIMATKKLRTTYLMGKMRLREQLVLAKKVSKKLVACKPDLYPISNHFCEMKTSIDSTWARGSTDCVALRFESIIYSYHKQTPTQIQASI</sequence>
<proteinExistence type="predicted"/>
<evidence type="ECO:0000313" key="3">
    <source>
        <dbReference type="Proteomes" id="UP000092445"/>
    </source>
</evidence>
<organism evidence="2 3">
    <name type="scientific">Glossina pallidipes</name>
    <name type="common">Tsetse fly</name>
    <dbReference type="NCBI Taxonomy" id="7398"/>
    <lineage>
        <taxon>Eukaryota</taxon>
        <taxon>Metazoa</taxon>
        <taxon>Ecdysozoa</taxon>
        <taxon>Arthropoda</taxon>
        <taxon>Hexapoda</taxon>
        <taxon>Insecta</taxon>
        <taxon>Pterygota</taxon>
        <taxon>Neoptera</taxon>
        <taxon>Endopterygota</taxon>
        <taxon>Diptera</taxon>
        <taxon>Brachycera</taxon>
        <taxon>Muscomorpha</taxon>
        <taxon>Hippoboscoidea</taxon>
        <taxon>Glossinidae</taxon>
        <taxon>Glossina</taxon>
    </lineage>
</organism>
<keyword evidence="1" id="KW-1133">Transmembrane helix</keyword>
<dbReference type="EnsemblMetazoa" id="GPAI006360-RA">
    <property type="protein sequence ID" value="GPAI006360-PA"/>
    <property type="gene ID" value="GPAI006360"/>
</dbReference>
<accession>A0A1A9Z7R1</accession>
<evidence type="ECO:0000313" key="2">
    <source>
        <dbReference type="EnsemblMetazoa" id="GPAI006360-PA"/>
    </source>
</evidence>